<feature type="compositionally biased region" description="Basic and acidic residues" evidence="1">
    <location>
        <begin position="45"/>
        <end position="61"/>
    </location>
</feature>
<protein>
    <submittedName>
        <fullName evidence="2">Uncharacterized protein</fullName>
    </submittedName>
</protein>
<reference evidence="2 3" key="1">
    <citation type="submission" date="2018-03" db="EMBL/GenBank/DDBJ databases">
        <title>Streptomyces dioscori sp. nov., a novel endophytic actinobacterium isolated from bulbil of Dioscorea bulbifera L.</title>
        <authorList>
            <person name="Zhikuan W."/>
        </authorList>
    </citation>
    <scope>NUCLEOTIDE SEQUENCE [LARGE SCALE GENOMIC DNA]</scope>
    <source>
        <strain evidence="2 3">A217</strain>
    </source>
</reference>
<organism evidence="2 3">
    <name type="scientific">Streptomyces dioscori</name>
    <dbReference type="NCBI Taxonomy" id="2109333"/>
    <lineage>
        <taxon>Bacteria</taxon>
        <taxon>Bacillati</taxon>
        <taxon>Actinomycetota</taxon>
        <taxon>Actinomycetes</taxon>
        <taxon>Kitasatosporales</taxon>
        <taxon>Streptomycetaceae</taxon>
        <taxon>Streptomyces</taxon>
        <taxon>Streptomyces aurantiacus group</taxon>
    </lineage>
</organism>
<accession>A0A2P8Q9X3</accession>
<evidence type="ECO:0000313" key="2">
    <source>
        <dbReference type="EMBL" id="PSM43047.1"/>
    </source>
</evidence>
<gene>
    <name evidence="2" type="ORF">C6Y14_12855</name>
</gene>
<dbReference type="Proteomes" id="UP000240429">
    <property type="component" value="Unassembled WGS sequence"/>
</dbReference>
<proteinExistence type="predicted"/>
<keyword evidence="3" id="KW-1185">Reference proteome</keyword>
<evidence type="ECO:0000313" key="3">
    <source>
        <dbReference type="Proteomes" id="UP000240429"/>
    </source>
</evidence>
<feature type="region of interest" description="Disordered" evidence="1">
    <location>
        <begin position="191"/>
        <end position="213"/>
    </location>
</feature>
<name>A0A2P8Q9X3_9ACTN</name>
<dbReference type="RefSeq" id="WP_107016729.1">
    <property type="nucleotide sequence ID" value="NZ_KZ679041.1"/>
</dbReference>
<dbReference type="AlphaFoldDB" id="A0A2P8Q9X3"/>
<comment type="caution">
    <text evidence="2">The sequence shown here is derived from an EMBL/GenBank/DDBJ whole genome shotgun (WGS) entry which is preliminary data.</text>
</comment>
<dbReference type="EMBL" id="PYBJ01000007">
    <property type="protein sequence ID" value="PSM43047.1"/>
    <property type="molecule type" value="Genomic_DNA"/>
</dbReference>
<dbReference type="OrthoDB" id="4038688at2"/>
<sequence length="213" mass="23976">MSTSTNPYPRSQCWLSYEIRDAANRRITQPQAWYTSEKPQVRPSRWYEGRPEPKNSPRAGERLHDHDAEIKAVNALANDIVKAWPAADTQDAQTWQNIANGFTGDVYLGCSQGPCHSCRWVIRQISKDLSQVTFYVTYTARDVNRSVTLNEGSKVSLYGEYGYQMAEISETKTAWGVTVQGGTEHGYVVPRKEFPQDPPGGEPVENFDEGRVG</sequence>
<feature type="region of interest" description="Disordered" evidence="1">
    <location>
        <begin position="30"/>
        <end position="61"/>
    </location>
</feature>
<evidence type="ECO:0000256" key="1">
    <source>
        <dbReference type="SAM" id="MobiDB-lite"/>
    </source>
</evidence>